<keyword evidence="3" id="KW-1185">Reference proteome</keyword>
<dbReference type="GO" id="GO:0004497">
    <property type="term" value="F:monooxygenase activity"/>
    <property type="evidence" value="ECO:0007669"/>
    <property type="project" value="TreeGrafter"/>
</dbReference>
<dbReference type="OrthoDB" id="74360at2759"/>
<dbReference type="SUPFAM" id="SSF51905">
    <property type="entry name" value="FAD/NAD(P)-binding domain"/>
    <property type="match status" value="1"/>
</dbReference>
<dbReference type="InterPro" id="IPR036188">
    <property type="entry name" value="FAD/NAD-bd_sf"/>
</dbReference>
<dbReference type="PANTHER" id="PTHR43539">
    <property type="entry name" value="FLAVIN-BINDING MONOOXYGENASE-LIKE PROTEIN (AFU_ORTHOLOGUE AFUA_4G09220)"/>
    <property type="match status" value="1"/>
</dbReference>
<dbReference type="InterPro" id="IPR050982">
    <property type="entry name" value="Auxin_biosynth/cation_transpt"/>
</dbReference>
<dbReference type="RefSeq" id="XP_044660216.1">
    <property type="nucleotide sequence ID" value="XM_044804281.1"/>
</dbReference>
<dbReference type="PANTHER" id="PTHR43539:SF68">
    <property type="entry name" value="FLAVIN-BINDING MONOOXYGENASE-LIKE PROTEIN (AFU_ORTHOLOGUE AFUA_4G09220)"/>
    <property type="match status" value="1"/>
</dbReference>
<evidence type="ECO:0008006" key="4">
    <source>
        <dbReference type="Google" id="ProtNLM"/>
    </source>
</evidence>
<dbReference type="EMBL" id="BOLY01000005">
    <property type="protein sequence ID" value="GIZ45729.1"/>
    <property type="molecule type" value="Genomic_DNA"/>
</dbReference>
<protein>
    <recommendedName>
        <fullName evidence="4">Flavin-containing monooxygenase</fullName>
    </recommendedName>
</protein>
<keyword evidence="1" id="KW-0560">Oxidoreductase</keyword>
<dbReference type="GO" id="GO:0050660">
    <property type="term" value="F:flavin adenine dinucleotide binding"/>
    <property type="evidence" value="ECO:0007669"/>
    <property type="project" value="TreeGrafter"/>
</dbReference>
<comment type="caution">
    <text evidence="2">The sequence shown here is derived from an EMBL/GenBank/DDBJ whole genome shotgun (WGS) entry which is preliminary data.</text>
</comment>
<dbReference type="GeneID" id="68294459"/>
<proteinExistence type="predicted"/>
<dbReference type="Gene3D" id="3.50.50.60">
    <property type="entry name" value="FAD/NAD(P)-binding domain"/>
    <property type="match status" value="1"/>
</dbReference>
<evidence type="ECO:0000313" key="2">
    <source>
        <dbReference type="EMBL" id="GIZ45729.1"/>
    </source>
</evidence>
<accession>A0A9P3CJS3</accession>
<dbReference type="Proteomes" id="UP000825890">
    <property type="component" value="Unassembled WGS sequence"/>
</dbReference>
<gene>
    <name evidence="2" type="ORF">CKM354_000888400</name>
</gene>
<organism evidence="2 3">
    <name type="scientific">Cercospora kikuchii</name>
    <dbReference type="NCBI Taxonomy" id="84275"/>
    <lineage>
        <taxon>Eukaryota</taxon>
        <taxon>Fungi</taxon>
        <taxon>Dikarya</taxon>
        <taxon>Ascomycota</taxon>
        <taxon>Pezizomycotina</taxon>
        <taxon>Dothideomycetes</taxon>
        <taxon>Dothideomycetidae</taxon>
        <taxon>Mycosphaerellales</taxon>
        <taxon>Mycosphaerellaceae</taxon>
        <taxon>Cercospora</taxon>
    </lineage>
</organism>
<name>A0A9P3CJS3_9PEZI</name>
<dbReference type="AlphaFoldDB" id="A0A9P3CJS3"/>
<reference evidence="2 3" key="1">
    <citation type="submission" date="2021-01" db="EMBL/GenBank/DDBJ databases">
        <title>Cercospora kikuchii MAFF 305040 whole genome shotgun sequence.</title>
        <authorList>
            <person name="Kashiwa T."/>
            <person name="Suzuki T."/>
        </authorList>
    </citation>
    <scope>NUCLEOTIDE SEQUENCE [LARGE SCALE GENOMIC DNA]</scope>
    <source>
        <strain evidence="2 3">MAFF 305040</strain>
    </source>
</reference>
<evidence type="ECO:0000313" key="3">
    <source>
        <dbReference type="Proteomes" id="UP000825890"/>
    </source>
</evidence>
<dbReference type="Pfam" id="PF13738">
    <property type="entry name" value="Pyr_redox_3"/>
    <property type="match status" value="1"/>
</dbReference>
<evidence type="ECO:0000256" key="1">
    <source>
        <dbReference type="ARBA" id="ARBA00023002"/>
    </source>
</evidence>
<sequence>METMIQVKTAHKTDSQVLPYAPDYALQKLLANLPICQFDPSLDVEAIAAPLITKLSSLSAQDFSAEPIWRDTFALTDSLRTFYSAPSIIKAWSDTCSLRQATGFKVVPGSAKPCRAAPATRCAGFLCLVLEAGSWKIWVLRTILEQLDGCGDVDYLSPKANAVNGGSEIQATDQVLDAAEAMNKSHIIDCVIVGAGHAGLSCGGRLQTLGVNYIILEKGSQIGASWAKRYKSARLHTPRELNHLPFNRTFPDTCSEFPTKDELVEGFKRWAQEFGVDESVLSGTTLEQGSWDPEKQLWTLNVNKSGVPETITTRAVIMAIGSGAQVPIVPAFTGQAEFKGTLVHSADYWSAEPWKGKAGIIIGSANTAHDVAQDMVEAGLSSITMVQRSRTFVLPIENFAKVTSKWYNANPETHVADRAAYSMPNAVARLMSRKVLHTMADEEPERFDALERAGFRCERYGDMQWHLLERFGGQYGDVGCSKLIADGKIKMKSGPAITRFTPDGLAFSDECELSADIVVLCTGFVGNMRVAIEQIFGKEVADEVGDIWGVNEEGEVKGAYRRIGDPAIWCITGGLPMMRYFSRHIALQIKALVMGSPLPRYTRGQ</sequence>